<dbReference type="EMBL" id="BOMV01000008">
    <property type="protein sequence ID" value="GIE94053.1"/>
    <property type="molecule type" value="Genomic_DNA"/>
</dbReference>
<protein>
    <recommendedName>
        <fullName evidence="3">LTD domain-containing protein</fullName>
    </recommendedName>
</protein>
<name>A0A919JVS9_9ACTN</name>
<evidence type="ECO:0000313" key="4">
    <source>
        <dbReference type="EMBL" id="GIE94053.1"/>
    </source>
</evidence>
<dbReference type="InterPro" id="IPR001322">
    <property type="entry name" value="Lamin_tail_dom"/>
</dbReference>
<feature type="signal peptide" evidence="2">
    <location>
        <begin position="1"/>
        <end position="26"/>
    </location>
</feature>
<dbReference type="Proteomes" id="UP000636960">
    <property type="component" value="Unassembled WGS sequence"/>
</dbReference>
<evidence type="ECO:0000256" key="1">
    <source>
        <dbReference type="SAM" id="MobiDB-lite"/>
    </source>
</evidence>
<feature type="compositionally biased region" description="Pro residues" evidence="1">
    <location>
        <begin position="218"/>
        <end position="248"/>
    </location>
</feature>
<feature type="chain" id="PRO_5037551092" description="LTD domain-containing protein" evidence="2">
    <location>
        <begin position="27"/>
        <end position="372"/>
    </location>
</feature>
<keyword evidence="2" id="KW-0732">Signal</keyword>
<dbReference type="Gene3D" id="2.60.40.1260">
    <property type="entry name" value="Lamin Tail domain"/>
    <property type="match status" value="1"/>
</dbReference>
<dbReference type="RefSeq" id="WP_239162552.1">
    <property type="nucleotide sequence ID" value="NZ_BOMV01000008.1"/>
</dbReference>
<dbReference type="Pfam" id="PF00932">
    <property type="entry name" value="LTD"/>
    <property type="match status" value="1"/>
</dbReference>
<evidence type="ECO:0000313" key="5">
    <source>
        <dbReference type="Proteomes" id="UP000636960"/>
    </source>
</evidence>
<comment type="caution">
    <text evidence="4">The sequence shown here is derived from an EMBL/GenBank/DDBJ whole genome shotgun (WGS) entry which is preliminary data.</text>
</comment>
<dbReference type="PROSITE" id="PS51841">
    <property type="entry name" value="LTD"/>
    <property type="match status" value="1"/>
</dbReference>
<evidence type="ECO:0000256" key="2">
    <source>
        <dbReference type="SAM" id="SignalP"/>
    </source>
</evidence>
<keyword evidence="5" id="KW-1185">Reference proteome</keyword>
<dbReference type="InterPro" id="IPR036415">
    <property type="entry name" value="Lamin_tail_dom_sf"/>
</dbReference>
<feature type="region of interest" description="Disordered" evidence="1">
    <location>
        <begin position="212"/>
        <end position="251"/>
    </location>
</feature>
<accession>A0A919JVS9</accession>
<dbReference type="SUPFAM" id="SSF74853">
    <property type="entry name" value="Lamin A/C globular tail domain"/>
    <property type="match status" value="1"/>
</dbReference>
<evidence type="ECO:0000259" key="3">
    <source>
        <dbReference type="PROSITE" id="PS51841"/>
    </source>
</evidence>
<sequence length="372" mass="38970">MIIKHVATAAAAGVAAVFAVAAPAAAATTPTLDQPTIRTGFGIITLTGTADPGSTVYLWEAALKFRTDMYQAPDYDRGGFVSSIAGSNGRFEIRRNQDSGFRWYVESGGLRSNHIDVSIRAGVTLSLSSPGSGQVSATVGVSPSQPFLPVQVQRLSGGSWTTVASGHTSDPAATFSASDSGLFGGSHTYRAHIGADADNGIVANYSDSVAITVQGPTNPNPTPTTPKPTPTTPTPKPTTPKPTPPKPATPAVGSVQFTRIQYNAPGTDKTTTKSLNGEWFRVTNKTKKAISLKGWTVRDAANHVYTFGTFTLGAGKSITVRTGKGTNTSTYRYWGRKGHVWNNGGDTAILRTNAKKTIDTCRWGKGSGVTSC</sequence>
<gene>
    <name evidence="4" type="ORF">Ari01nite_15180</name>
</gene>
<feature type="domain" description="LTD" evidence="3">
    <location>
        <begin position="243"/>
        <end position="365"/>
    </location>
</feature>
<dbReference type="AlphaFoldDB" id="A0A919JVS9"/>
<reference evidence="4" key="1">
    <citation type="submission" date="2021-01" db="EMBL/GenBank/DDBJ databases">
        <title>Whole genome shotgun sequence of Actinoplanes rishiriensis NBRC 108556.</title>
        <authorList>
            <person name="Komaki H."/>
            <person name="Tamura T."/>
        </authorList>
    </citation>
    <scope>NUCLEOTIDE SEQUENCE</scope>
    <source>
        <strain evidence="4">NBRC 108556</strain>
    </source>
</reference>
<organism evidence="4 5">
    <name type="scientific">Paractinoplanes rishiriensis</name>
    <dbReference type="NCBI Taxonomy" id="1050105"/>
    <lineage>
        <taxon>Bacteria</taxon>
        <taxon>Bacillati</taxon>
        <taxon>Actinomycetota</taxon>
        <taxon>Actinomycetes</taxon>
        <taxon>Micromonosporales</taxon>
        <taxon>Micromonosporaceae</taxon>
        <taxon>Paractinoplanes</taxon>
    </lineage>
</organism>
<proteinExistence type="predicted"/>